<evidence type="ECO:0008006" key="3">
    <source>
        <dbReference type="Google" id="ProtNLM"/>
    </source>
</evidence>
<name>A0A919AVZ2_9PROT</name>
<protein>
    <recommendedName>
        <fullName evidence="3">Sulfotransferase family protein</fullName>
    </recommendedName>
</protein>
<dbReference type="EMBL" id="BNCI01000002">
    <property type="protein sequence ID" value="GHF26360.1"/>
    <property type="molecule type" value="Genomic_DNA"/>
</dbReference>
<accession>A0A919AVZ2</accession>
<evidence type="ECO:0000313" key="1">
    <source>
        <dbReference type="EMBL" id="GHF26360.1"/>
    </source>
</evidence>
<reference evidence="1" key="2">
    <citation type="submission" date="2020-09" db="EMBL/GenBank/DDBJ databases">
        <authorList>
            <person name="Sun Q."/>
            <person name="Kim S."/>
        </authorList>
    </citation>
    <scope>NUCLEOTIDE SEQUENCE</scope>
    <source>
        <strain evidence="1">KCTC 42590</strain>
    </source>
</reference>
<dbReference type="InterPro" id="IPR027417">
    <property type="entry name" value="P-loop_NTPase"/>
</dbReference>
<dbReference type="AlphaFoldDB" id="A0A919AVZ2"/>
<dbReference type="Gene3D" id="3.40.50.300">
    <property type="entry name" value="P-loop containing nucleotide triphosphate hydrolases"/>
    <property type="match status" value="1"/>
</dbReference>
<comment type="caution">
    <text evidence="1">The sequence shown here is derived from an EMBL/GenBank/DDBJ whole genome shotgun (WGS) entry which is preliminary data.</text>
</comment>
<organism evidence="1 2">
    <name type="scientific">Kordiimonas sediminis</name>
    <dbReference type="NCBI Taxonomy" id="1735581"/>
    <lineage>
        <taxon>Bacteria</taxon>
        <taxon>Pseudomonadati</taxon>
        <taxon>Pseudomonadota</taxon>
        <taxon>Alphaproteobacteria</taxon>
        <taxon>Kordiimonadales</taxon>
        <taxon>Kordiimonadaceae</taxon>
        <taxon>Kordiimonas</taxon>
    </lineage>
</organism>
<dbReference type="RefSeq" id="WP_191252854.1">
    <property type="nucleotide sequence ID" value="NZ_BNCI01000002.1"/>
</dbReference>
<dbReference type="SUPFAM" id="SSF52540">
    <property type="entry name" value="P-loop containing nucleoside triphosphate hydrolases"/>
    <property type="match status" value="1"/>
</dbReference>
<proteinExistence type="predicted"/>
<sequence>MAAKFKQCYLHIGATKTGTSSIQDSCFANRAILAEKGYFYPSQSANHGFMASAFRTHPEKMWMHKAAGRKSIEEITAFNTEMMEKFENEVADTTAHTLLISSEFFPSTDKEKIPELYRYLNSLSDDVKVVYYVRHPISHAVSSFQQGIKTGMDTFKDRRSFKFYAPGVLKKFAAVFGKDNMIVREFDRDTLYRSDSVFDFCQIIGLADDIADQIKIPDSNQSLSYEAVLLSNARNVLYPVLKDGVPNPERALSADFSDIPGVKFMGSYMDGLMMDDTMREGLDYIRSEYGLPLSDPSLDAAGTAGETANVWSDETLEAVVRRLNETELAVQYWQAKALTLEAELALSSRQPKKAANKARRALQLWPGYEPAAVILSSIT</sequence>
<evidence type="ECO:0000313" key="2">
    <source>
        <dbReference type="Proteomes" id="UP000630923"/>
    </source>
</evidence>
<keyword evidence="2" id="KW-1185">Reference proteome</keyword>
<reference evidence="1" key="1">
    <citation type="journal article" date="2014" name="Int. J. Syst. Evol. Microbiol.">
        <title>Complete genome sequence of Corynebacterium casei LMG S-19264T (=DSM 44701T), isolated from a smear-ripened cheese.</title>
        <authorList>
            <consortium name="US DOE Joint Genome Institute (JGI-PGF)"/>
            <person name="Walter F."/>
            <person name="Albersmeier A."/>
            <person name="Kalinowski J."/>
            <person name="Ruckert C."/>
        </authorList>
    </citation>
    <scope>NUCLEOTIDE SEQUENCE</scope>
    <source>
        <strain evidence="1">KCTC 42590</strain>
    </source>
</reference>
<dbReference type="Proteomes" id="UP000630923">
    <property type="component" value="Unassembled WGS sequence"/>
</dbReference>
<gene>
    <name evidence="1" type="ORF">GCM10017044_21620</name>
</gene>